<accession>F0GTJ3</accession>
<organism evidence="2 3">
    <name type="scientific">Anaerococcus prevotii ACS-065-V-Col13</name>
    <dbReference type="NCBI Taxonomy" id="879305"/>
    <lineage>
        <taxon>Bacteria</taxon>
        <taxon>Bacillati</taxon>
        <taxon>Bacillota</taxon>
        <taxon>Tissierellia</taxon>
        <taxon>Tissierellales</taxon>
        <taxon>Peptoniphilaceae</taxon>
        <taxon>Anaerococcus</taxon>
    </lineage>
</organism>
<dbReference type="GO" id="GO:0052689">
    <property type="term" value="F:carboxylic ester hydrolase activity"/>
    <property type="evidence" value="ECO:0007669"/>
    <property type="project" value="TreeGrafter"/>
</dbReference>
<dbReference type="PATRIC" id="fig|879305.3.peg.124"/>
<sequence>MKYIYTEIKAKNNDIIRGVLNTPDSFDTNKKYKSLIFYHGLMDDRNGINYMSIQQAKYLTAAGYLVFRFDFRGCGESEGSFFDLTFTRQIEDSFIIYDWVKENNFVDSENIYIRAHSMGGAVAIKTAAEKNPKGLILYAPGSNYSIQNSNLIRTLDEKIKSQAAAEKDLGGLKISAKIAEDSKNYDFLEIAKTYEGKVLIVRGDKDPVIDRKSIENLSKSFKNAKYQEIKDLGHNFTNYEKRLEIFELTNRFMEEE</sequence>
<dbReference type="eggNOG" id="COG1073">
    <property type="taxonomic scope" value="Bacteria"/>
</dbReference>
<evidence type="ECO:0000259" key="1">
    <source>
        <dbReference type="Pfam" id="PF12146"/>
    </source>
</evidence>
<feature type="domain" description="Serine aminopeptidase S33" evidence="1">
    <location>
        <begin position="34"/>
        <end position="163"/>
    </location>
</feature>
<keyword evidence="3" id="KW-1185">Reference proteome</keyword>
<dbReference type="Pfam" id="PF12146">
    <property type="entry name" value="Hydrolase_4"/>
    <property type="match status" value="1"/>
</dbReference>
<dbReference type="Proteomes" id="UP000005286">
    <property type="component" value="Unassembled WGS sequence"/>
</dbReference>
<name>F0GTJ3_9FIRM</name>
<dbReference type="PANTHER" id="PTHR43265:SF1">
    <property type="entry name" value="ESTERASE ESTD"/>
    <property type="match status" value="1"/>
</dbReference>
<reference evidence="2 3" key="1">
    <citation type="submission" date="2011-01" db="EMBL/GenBank/DDBJ databases">
        <authorList>
            <person name="Durkin A.S."/>
            <person name="Madupu R."/>
            <person name="Torralba M."/>
            <person name="Gillis M."/>
            <person name="Methe B."/>
            <person name="Sutton G."/>
            <person name="Nelson K.E."/>
        </authorList>
    </citation>
    <scope>NUCLEOTIDE SEQUENCE [LARGE SCALE GENOMIC DNA]</scope>
    <source>
        <strain evidence="2 3">ACS-065-V-Col13</strain>
    </source>
</reference>
<protein>
    <submittedName>
        <fullName evidence="2">Conserved domain protein</fullName>
    </submittedName>
</protein>
<dbReference type="Gene3D" id="3.40.50.1820">
    <property type="entry name" value="alpha/beta hydrolase"/>
    <property type="match status" value="1"/>
</dbReference>
<dbReference type="EMBL" id="AEXM01000004">
    <property type="protein sequence ID" value="EGC82857.1"/>
    <property type="molecule type" value="Genomic_DNA"/>
</dbReference>
<proteinExistence type="predicted"/>
<dbReference type="InterPro" id="IPR022742">
    <property type="entry name" value="Hydrolase_4"/>
</dbReference>
<evidence type="ECO:0000313" key="3">
    <source>
        <dbReference type="Proteomes" id="UP000005286"/>
    </source>
</evidence>
<comment type="caution">
    <text evidence="2">The sequence shown here is derived from an EMBL/GenBank/DDBJ whole genome shotgun (WGS) entry which is preliminary data.</text>
</comment>
<dbReference type="InterPro" id="IPR053145">
    <property type="entry name" value="AB_hydrolase_Est10"/>
</dbReference>
<dbReference type="AlphaFoldDB" id="F0GTJ3"/>
<dbReference type="InterPro" id="IPR029058">
    <property type="entry name" value="AB_hydrolase_fold"/>
</dbReference>
<gene>
    <name evidence="2" type="ORF">HMPREF9290_0474</name>
</gene>
<dbReference type="STRING" id="879305.HMPREF9290_0474"/>
<dbReference type="PANTHER" id="PTHR43265">
    <property type="entry name" value="ESTERASE ESTD"/>
    <property type="match status" value="1"/>
</dbReference>
<evidence type="ECO:0000313" key="2">
    <source>
        <dbReference type="EMBL" id="EGC82857.1"/>
    </source>
</evidence>
<dbReference type="RefSeq" id="WP_004833869.1">
    <property type="nucleotide sequence ID" value="NZ_AEXM01000004.1"/>
</dbReference>
<dbReference type="SUPFAM" id="SSF53474">
    <property type="entry name" value="alpha/beta-Hydrolases"/>
    <property type="match status" value="1"/>
</dbReference>